<keyword evidence="2 7" id="KW-0698">rRNA processing</keyword>
<evidence type="ECO:0000256" key="2">
    <source>
        <dbReference type="ARBA" id="ARBA00022552"/>
    </source>
</evidence>
<organism evidence="10 11">
    <name type="scientific">Kandleria vitulina DSM 20405</name>
    <dbReference type="NCBI Taxonomy" id="1410657"/>
    <lineage>
        <taxon>Bacteria</taxon>
        <taxon>Bacillati</taxon>
        <taxon>Bacillota</taxon>
        <taxon>Erysipelotrichia</taxon>
        <taxon>Erysipelotrichales</taxon>
        <taxon>Coprobacillaceae</taxon>
        <taxon>Kandleria</taxon>
    </lineage>
</organism>
<feature type="binding site" evidence="7 8">
    <location>
        <position position="28"/>
    </location>
    <ligand>
        <name>S-adenosyl-L-methionine</name>
        <dbReference type="ChEBI" id="CHEBI:59789"/>
    </ligand>
</feature>
<evidence type="ECO:0000313" key="11">
    <source>
        <dbReference type="Proteomes" id="UP000051841"/>
    </source>
</evidence>
<feature type="binding site" evidence="7 8">
    <location>
        <position position="126"/>
    </location>
    <ligand>
        <name>S-adenosyl-L-methionine</name>
        <dbReference type="ChEBI" id="CHEBI:59789"/>
    </ligand>
</feature>
<dbReference type="PANTHER" id="PTHR11727">
    <property type="entry name" value="DIMETHYLADENOSINE TRANSFERASE"/>
    <property type="match status" value="1"/>
</dbReference>
<dbReference type="FunFam" id="1.10.8.100:FF:000001">
    <property type="entry name" value="Ribosomal RNA small subunit methyltransferase A"/>
    <property type="match status" value="1"/>
</dbReference>
<dbReference type="Gene3D" id="1.10.8.100">
    <property type="entry name" value="Ribosomal RNA adenine dimethylase-like, domain 2"/>
    <property type="match status" value="1"/>
</dbReference>
<comment type="caution">
    <text evidence="10">The sequence shown here is derived from an EMBL/GenBank/DDBJ whole genome shotgun (WGS) entry which is preliminary data.</text>
</comment>
<keyword evidence="5 7" id="KW-0949">S-adenosyl-L-methionine</keyword>
<dbReference type="PROSITE" id="PS01131">
    <property type="entry name" value="RRNA_A_DIMETH"/>
    <property type="match status" value="1"/>
</dbReference>
<comment type="function">
    <text evidence="7">Specifically dimethylates two adjacent adenosines (A1518 and A1519) in the loop of a conserved hairpin near the 3'-end of 16S rRNA in the 30S particle. May play a critical role in biogenesis of 30S subunits.</text>
</comment>
<name>A0A0R2HC30_9FIRM</name>
<dbReference type="Gene3D" id="3.40.50.150">
    <property type="entry name" value="Vaccinia Virus protein VP39"/>
    <property type="match status" value="1"/>
</dbReference>
<comment type="catalytic activity">
    <reaction evidence="7">
        <text>adenosine(1518)/adenosine(1519) in 16S rRNA + 4 S-adenosyl-L-methionine = N(6)-dimethyladenosine(1518)/N(6)-dimethyladenosine(1519) in 16S rRNA + 4 S-adenosyl-L-homocysteine + 4 H(+)</text>
        <dbReference type="Rhea" id="RHEA:19609"/>
        <dbReference type="Rhea" id="RHEA-COMP:10232"/>
        <dbReference type="Rhea" id="RHEA-COMP:10233"/>
        <dbReference type="ChEBI" id="CHEBI:15378"/>
        <dbReference type="ChEBI" id="CHEBI:57856"/>
        <dbReference type="ChEBI" id="CHEBI:59789"/>
        <dbReference type="ChEBI" id="CHEBI:74411"/>
        <dbReference type="ChEBI" id="CHEBI:74493"/>
        <dbReference type="EC" id="2.1.1.182"/>
    </reaction>
</comment>
<sequence length="272" mass="30806">MKNVAKKSNTMDILQRYSLTASKKFGQNFLVDPNIIEKIVTSSDITKETAVIEIGPGIGALSEGLARKAGKLICYEIDERLKPVLKETLSEHENVTVIFQDFMKADLDQCVKDLSKDYKDICVVTNLPYYITSDIIMKVLKSRSSINRMIAMVQKEVALKFTSDEKSPMSVMIDYVGNISYVMTVSKNVFMPAPHVDSAVIRINKERNLEDSFIEVVEGAFKQKRKTILNNMKALFDHPQDVLDACHIDAKKRAQELTLEDYCALAQERKRV</sequence>
<protein>
    <recommendedName>
        <fullName evidence="7">Ribosomal RNA small subunit methyltransferase A</fullName>
        <ecNumber evidence="7">2.1.1.182</ecNumber>
    </recommendedName>
    <alternativeName>
        <fullName evidence="7">16S rRNA (adenine(1518)-N(6)/adenine(1519)-N(6))-dimethyltransferase</fullName>
    </alternativeName>
    <alternativeName>
        <fullName evidence="7">16S rRNA dimethyladenosine transferase</fullName>
    </alternativeName>
    <alternativeName>
        <fullName evidence="7">16S rRNA dimethylase</fullName>
    </alternativeName>
    <alternativeName>
        <fullName evidence="7">S-adenosylmethionine-6-N', N'-adenosyl(rRNA) dimethyltransferase</fullName>
    </alternativeName>
</protein>
<evidence type="ECO:0000256" key="6">
    <source>
        <dbReference type="ARBA" id="ARBA00022884"/>
    </source>
</evidence>
<dbReference type="GO" id="GO:0052908">
    <property type="term" value="F:16S rRNA (adenine(1518)-N(6)/adenine(1519)-N(6))-dimethyltransferase activity"/>
    <property type="evidence" value="ECO:0007669"/>
    <property type="project" value="UniProtKB-EC"/>
</dbReference>
<feature type="binding site" evidence="7 8">
    <location>
        <position position="55"/>
    </location>
    <ligand>
        <name>S-adenosyl-L-methionine</name>
        <dbReference type="ChEBI" id="CHEBI:59789"/>
    </ligand>
</feature>
<comment type="similarity">
    <text evidence="7">Belongs to the class I-like SAM-binding methyltransferase superfamily. rRNA adenine N(6)-methyltransferase family. RsmA subfamily.</text>
</comment>
<keyword evidence="11" id="KW-1185">Reference proteome</keyword>
<evidence type="ECO:0000256" key="4">
    <source>
        <dbReference type="ARBA" id="ARBA00022679"/>
    </source>
</evidence>
<feature type="binding site" evidence="7 8">
    <location>
        <position position="101"/>
    </location>
    <ligand>
        <name>S-adenosyl-L-methionine</name>
        <dbReference type="ChEBI" id="CHEBI:59789"/>
    </ligand>
</feature>
<dbReference type="EMBL" id="JQBL01000008">
    <property type="protein sequence ID" value="KRN50514.1"/>
    <property type="molecule type" value="Genomic_DNA"/>
</dbReference>
<dbReference type="SUPFAM" id="SSF53335">
    <property type="entry name" value="S-adenosyl-L-methionine-dependent methyltransferases"/>
    <property type="match status" value="1"/>
</dbReference>
<evidence type="ECO:0000259" key="9">
    <source>
        <dbReference type="SMART" id="SM00650"/>
    </source>
</evidence>
<proteinExistence type="inferred from homology"/>
<keyword evidence="1 7" id="KW-0963">Cytoplasm</keyword>
<dbReference type="NCBIfam" id="TIGR00755">
    <property type="entry name" value="ksgA"/>
    <property type="match status" value="1"/>
</dbReference>
<keyword evidence="6 7" id="KW-0694">RNA-binding</keyword>
<accession>A0A0R2HC30</accession>
<dbReference type="InterPro" id="IPR020598">
    <property type="entry name" value="rRNA_Ade_methylase_Trfase_N"/>
</dbReference>
<evidence type="ECO:0000313" key="10">
    <source>
        <dbReference type="EMBL" id="KRN50514.1"/>
    </source>
</evidence>
<dbReference type="SMART" id="SM00650">
    <property type="entry name" value="rADc"/>
    <property type="match status" value="1"/>
</dbReference>
<dbReference type="InterPro" id="IPR023165">
    <property type="entry name" value="rRNA_Ade_diMease-like_C"/>
</dbReference>
<dbReference type="CDD" id="cd02440">
    <property type="entry name" value="AdoMet_MTases"/>
    <property type="match status" value="1"/>
</dbReference>
<dbReference type="RefSeq" id="WP_029071587.1">
    <property type="nucleotide sequence ID" value="NZ_JNKN01000008.1"/>
</dbReference>
<evidence type="ECO:0000256" key="3">
    <source>
        <dbReference type="ARBA" id="ARBA00022603"/>
    </source>
</evidence>
<keyword evidence="4 7" id="KW-0808">Transferase</keyword>
<dbReference type="EC" id="2.1.1.182" evidence="7"/>
<comment type="subcellular location">
    <subcellularLocation>
        <location evidence="7">Cytoplasm</location>
    </subcellularLocation>
</comment>
<evidence type="ECO:0000256" key="8">
    <source>
        <dbReference type="PROSITE-ProRule" id="PRU01026"/>
    </source>
</evidence>
<dbReference type="PATRIC" id="fig|1410657.5.peg.2072"/>
<feature type="binding site" evidence="7 8">
    <location>
        <position position="76"/>
    </location>
    <ligand>
        <name>S-adenosyl-L-methionine</name>
        <dbReference type="ChEBI" id="CHEBI:59789"/>
    </ligand>
</feature>
<evidence type="ECO:0000256" key="7">
    <source>
        <dbReference type="HAMAP-Rule" id="MF_00607"/>
    </source>
</evidence>
<dbReference type="FunFam" id="3.40.50.150:FF:000023">
    <property type="entry name" value="Ribosomal RNA small subunit methyltransferase A"/>
    <property type="match status" value="1"/>
</dbReference>
<dbReference type="PROSITE" id="PS51689">
    <property type="entry name" value="SAM_RNA_A_N6_MT"/>
    <property type="match status" value="1"/>
</dbReference>
<evidence type="ECO:0000256" key="1">
    <source>
        <dbReference type="ARBA" id="ARBA00022490"/>
    </source>
</evidence>
<dbReference type="Proteomes" id="UP000051841">
    <property type="component" value="Unassembled WGS sequence"/>
</dbReference>
<dbReference type="PANTHER" id="PTHR11727:SF7">
    <property type="entry name" value="DIMETHYLADENOSINE TRANSFERASE-RELATED"/>
    <property type="match status" value="1"/>
</dbReference>
<dbReference type="InterPro" id="IPR001737">
    <property type="entry name" value="KsgA/Erm"/>
</dbReference>
<keyword evidence="3 7" id="KW-0489">Methyltransferase</keyword>
<dbReference type="GO" id="GO:0003723">
    <property type="term" value="F:RNA binding"/>
    <property type="evidence" value="ECO:0007669"/>
    <property type="project" value="UniProtKB-UniRule"/>
</dbReference>
<feature type="binding site" evidence="7 8">
    <location>
        <position position="30"/>
    </location>
    <ligand>
        <name>S-adenosyl-L-methionine</name>
        <dbReference type="ChEBI" id="CHEBI:59789"/>
    </ligand>
</feature>
<feature type="domain" description="Ribosomal RNA adenine methylase transferase N-terminal" evidence="9">
    <location>
        <begin position="35"/>
        <end position="207"/>
    </location>
</feature>
<dbReference type="Pfam" id="PF00398">
    <property type="entry name" value="RrnaAD"/>
    <property type="match status" value="1"/>
</dbReference>
<evidence type="ECO:0000256" key="5">
    <source>
        <dbReference type="ARBA" id="ARBA00022691"/>
    </source>
</evidence>
<dbReference type="InterPro" id="IPR020596">
    <property type="entry name" value="rRNA_Ade_Mease_Trfase_CS"/>
</dbReference>
<dbReference type="InterPro" id="IPR029063">
    <property type="entry name" value="SAM-dependent_MTases_sf"/>
</dbReference>
<gene>
    <name evidence="7" type="primary">rsmA</name>
    <name evidence="7" type="synonym">ksgA</name>
    <name evidence="10" type="ORF">IV49_GL002008</name>
</gene>
<dbReference type="InterPro" id="IPR011530">
    <property type="entry name" value="rRNA_adenine_dimethylase"/>
</dbReference>
<dbReference type="GO" id="GO:0005829">
    <property type="term" value="C:cytosol"/>
    <property type="evidence" value="ECO:0007669"/>
    <property type="project" value="TreeGrafter"/>
</dbReference>
<dbReference type="AlphaFoldDB" id="A0A0R2HC30"/>
<dbReference type="HAMAP" id="MF_00607">
    <property type="entry name" value="16SrRNA_methyltr_A"/>
    <property type="match status" value="1"/>
</dbReference>
<reference evidence="10 11" key="1">
    <citation type="journal article" date="2015" name="Genome Announc.">
        <title>Expanding the biotechnology potential of lactobacilli through comparative genomics of 213 strains and associated genera.</title>
        <authorList>
            <person name="Sun Z."/>
            <person name="Harris H.M."/>
            <person name="McCann A."/>
            <person name="Guo C."/>
            <person name="Argimon S."/>
            <person name="Zhang W."/>
            <person name="Yang X."/>
            <person name="Jeffery I.B."/>
            <person name="Cooney J.C."/>
            <person name="Kagawa T.F."/>
            <person name="Liu W."/>
            <person name="Song Y."/>
            <person name="Salvetti E."/>
            <person name="Wrobel A."/>
            <person name="Rasinkangas P."/>
            <person name="Parkhill J."/>
            <person name="Rea M.C."/>
            <person name="O'Sullivan O."/>
            <person name="Ritari J."/>
            <person name="Douillard F.P."/>
            <person name="Paul Ross R."/>
            <person name="Yang R."/>
            <person name="Briner A.E."/>
            <person name="Felis G.E."/>
            <person name="de Vos W.M."/>
            <person name="Barrangou R."/>
            <person name="Klaenhammer T.R."/>
            <person name="Caufield P.W."/>
            <person name="Cui Y."/>
            <person name="Zhang H."/>
            <person name="O'Toole P.W."/>
        </authorList>
    </citation>
    <scope>NUCLEOTIDE SEQUENCE [LARGE SCALE GENOMIC DNA]</scope>
    <source>
        <strain evidence="10 11">DSM 20405</strain>
    </source>
</reference>